<dbReference type="EMBL" id="JXJN01012745">
    <property type="status" value="NOT_ANNOTATED_CDS"/>
    <property type="molecule type" value="Genomic_DNA"/>
</dbReference>
<proteinExistence type="predicted"/>
<sequence>MEGKTTRNKQCVENLQLEINFKQHTPVVNSFSKCEESKNEKLLYYLLGIDFSGSNLTEFALKTGDELHEFMTKVVDEMEQNNELPDKDLSHRQQDKFVKRFEKVKNSEGDPNILDLYTLTGNIIDFATDEFTVKDEQTKKVIEKYKLVEFSEKIREAVTKFYDHISEEFETYAHELDETQKQEQQKLFDWHKDFSGTSELKDKFNEIVSFFELFKPTLGKE</sequence>
<reference evidence="1" key="2">
    <citation type="submission" date="2020-05" db="UniProtKB">
        <authorList>
            <consortium name="EnsemblMetazoa"/>
        </authorList>
    </citation>
    <scope>IDENTIFICATION</scope>
    <source>
        <strain evidence="1">IAEA</strain>
    </source>
</reference>
<dbReference type="EMBL" id="JXJN01012746">
    <property type="status" value="NOT_ANNOTATED_CDS"/>
    <property type="molecule type" value="Genomic_DNA"/>
</dbReference>
<dbReference type="Proteomes" id="UP000092460">
    <property type="component" value="Unassembled WGS sequence"/>
</dbReference>
<dbReference type="VEuPathDB" id="VectorBase:GPPI027041"/>
<evidence type="ECO:0000313" key="1">
    <source>
        <dbReference type="EnsemblMetazoa" id="GPPI027041-PA"/>
    </source>
</evidence>
<accession>A0A1B0BE22</accession>
<keyword evidence="2" id="KW-1185">Reference proteome</keyword>
<evidence type="ECO:0000313" key="2">
    <source>
        <dbReference type="Proteomes" id="UP000092460"/>
    </source>
</evidence>
<dbReference type="EnsemblMetazoa" id="GPPI027041-RA">
    <property type="protein sequence ID" value="GPPI027041-PA"/>
    <property type="gene ID" value="GPPI027041"/>
</dbReference>
<protein>
    <submittedName>
        <fullName evidence="1">Uncharacterized protein</fullName>
    </submittedName>
</protein>
<reference evidence="2" key="1">
    <citation type="submission" date="2015-01" db="EMBL/GenBank/DDBJ databases">
        <authorList>
            <person name="Aksoy S."/>
            <person name="Warren W."/>
            <person name="Wilson R.K."/>
        </authorList>
    </citation>
    <scope>NUCLEOTIDE SEQUENCE [LARGE SCALE GENOMIC DNA]</scope>
    <source>
        <strain evidence="2">IAEA</strain>
    </source>
</reference>
<organism evidence="1 2">
    <name type="scientific">Glossina palpalis gambiensis</name>
    <dbReference type="NCBI Taxonomy" id="67801"/>
    <lineage>
        <taxon>Eukaryota</taxon>
        <taxon>Metazoa</taxon>
        <taxon>Ecdysozoa</taxon>
        <taxon>Arthropoda</taxon>
        <taxon>Hexapoda</taxon>
        <taxon>Insecta</taxon>
        <taxon>Pterygota</taxon>
        <taxon>Neoptera</taxon>
        <taxon>Endopterygota</taxon>
        <taxon>Diptera</taxon>
        <taxon>Brachycera</taxon>
        <taxon>Muscomorpha</taxon>
        <taxon>Hippoboscoidea</taxon>
        <taxon>Glossinidae</taxon>
        <taxon>Glossina</taxon>
    </lineage>
</organism>
<dbReference type="AlphaFoldDB" id="A0A1B0BE22"/>
<name>A0A1B0BE22_9MUSC</name>